<dbReference type="GeneID" id="37867896"/>
<reference evidence="3" key="2">
    <citation type="submission" date="2019-07" db="EMBL/GenBank/DDBJ databases">
        <authorList>
            <person name="Jia X."/>
        </authorList>
    </citation>
    <scope>NUCLEOTIDE SEQUENCE</scope>
</reference>
<gene>
    <name evidence="2" type="primary">orf162</name>
</gene>
<name>A0A345HH02_9CHLO</name>
<dbReference type="RefSeq" id="YP_009514409.1">
    <property type="nucleotide sequence ID" value="NC_039377.1"/>
</dbReference>
<evidence type="ECO:0000313" key="3">
    <source>
        <dbReference type="EMBL" id="QKS32295.1"/>
    </source>
</evidence>
<dbReference type="InterPro" id="IPR014729">
    <property type="entry name" value="Rossmann-like_a/b/a_fold"/>
</dbReference>
<sequence>MLNVHKIFPLVEFFMTRHCIFRVYFHSKRKHNSIKLYRPLLNISRFEFTKFCEFWNLPIRPDRTNIQFYYKRNRLRLQFLPYIQYFFNTNLFKKIVQIQKIITTENKYFDRLIKKLYPCEFHCFFYYPKILQYRIVHNFLILFKRKISFNEIDLILCKILKF</sequence>
<dbReference type="SUPFAM" id="SSF52402">
    <property type="entry name" value="Adenine nucleotide alpha hydrolases-like"/>
    <property type="match status" value="1"/>
</dbReference>
<accession>A0A345HH02</accession>
<evidence type="ECO:0000259" key="1">
    <source>
        <dbReference type="Pfam" id="PF01171"/>
    </source>
</evidence>
<geneLocation type="chloroplast" evidence="2"/>
<feature type="domain" description="tRNA(Ile)-lysidine/2-thiocytidine synthase N-terminal" evidence="1">
    <location>
        <begin position="25"/>
        <end position="76"/>
    </location>
</feature>
<dbReference type="Pfam" id="PF01171">
    <property type="entry name" value="ATP_bind_3"/>
    <property type="match status" value="1"/>
</dbReference>
<dbReference type="Gene3D" id="3.40.50.620">
    <property type="entry name" value="HUPs"/>
    <property type="match status" value="1"/>
</dbReference>
<proteinExistence type="predicted"/>
<dbReference type="InterPro" id="IPR011063">
    <property type="entry name" value="TilS/TtcA_N"/>
</dbReference>
<evidence type="ECO:0000313" key="2">
    <source>
        <dbReference type="EMBL" id="AXG75892.1"/>
    </source>
</evidence>
<organism evidence="2">
    <name type="scientific">Caulerpa lentillifera</name>
    <dbReference type="NCBI Taxonomy" id="148947"/>
    <lineage>
        <taxon>Eukaryota</taxon>
        <taxon>Viridiplantae</taxon>
        <taxon>Chlorophyta</taxon>
        <taxon>core chlorophytes</taxon>
        <taxon>Ulvophyceae</taxon>
        <taxon>TCBD clade</taxon>
        <taxon>Bryopsidales</taxon>
        <taxon>Halimedineae</taxon>
        <taxon>Caulerpaceae</taxon>
        <taxon>Caulerpa</taxon>
    </lineage>
</organism>
<dbReference type="EMBL" id="MN201587">
    <property type="protein sequence ID" value="QKS32295.1"/>
    <property type="molecule type" value="Genomic_DNA"/>
</dbReference>
<reference evidence="2" key="1">
    <citation type="submission" date="2018-01" db="EMBL/GenBank/DDBJ databases">
        <title>Complete Chloroplast Genome of Caulerpa lentillifera.</title>
        <authorList>
            <person name="Gao D."/>
            <person name="Sun Z."/>
            <person name="Yao J."/>
            <person name="Tan W."/>
        </authorList>
    </citation>
    <scope>NUCLEOTIDE SEQUENCE</scope>
</reference>
<keyword evidence="2" id="KW-0934">Plastid</keyword>
<keyword evidence="2" id="KW-0150">Chloroplast</keyword>
<protein>
    <recommendedName>
        <fullName evidence="1">tRNA(Ile)-lysidine/2-thiocytidine synthase N-terminal domain-containing protein</fullName>
    </recommendedName>
</protein>
<dbReference type="EMBL" id="MG753774">
    <property type="protein sequence ID" value="AXG75892.1"/>
    <property type="molecule type" value="Genomic_DNA"/>
</dbReference>
<dbReference type="AlphaFoldDB" id="A0A345HH02"/>